<sequence length="737" mass="77920">MEHEGRQERRADRRWQGALCWLACVGFWWSAGALAQPVAAPVAAATAPAPAPALALVQQSRGRLDDADTLLGLTTEGAILYGQDAVKLTGYQYCSQAVALAEQGEFRQSLRAASKALHLAQANDDPELLGRALRDLAIVFSYAGQLDKAAQFANEALAVPVQDAGQVAGPARKVLGDVQMRQGEAAAAVRSYEAALPLSSPRYRPLVEASLANALIATGDTARAAALLAQIAPPQDDALALQLHRTRASLLLAQGHPQQARAAYAELAAMRGGTDTGYYRIWALEGMARSDLMLGNRTAAAQALQQALLQLDGVRARFRSDEFKMGLFSDLQGLFEQTVALETELGNPAGAFEASERSRSRALLDAVRGRASAAAQSLEQPLALATLQQTLRADERIVQFHTLPDALLVWVVSPDAIAAHRIAVGRDALVSVVEAFRDAIIQGRRGAVGAADQLGTLLIEPLGLAPGLRLVMVPHGALHYLPFQALRVRDQYLIERNPVSVVPSASIAARLAAAGAGAPADLVAFGNPRIADEYDLPGAEREVGTLAGLFPRHQLFVGAAATKEAFAQAAGRAAVLHVAAHAQADLVDPLYSRVLLAGVPGQPPAPTQFLEAHEILDMDLRGTALVTLSACESGLGKVAQGDEVLGFTRSFLSAGSGSLIASLWPVSDDATAVLMGTLYQALAQGQDVQQAMRAGQLAVLAEPRMSHPFFWAPFNLIGNWRLRFGAADRQALAAAIP</sequence>
<dbReference type="SMART" id="SM00028">
    <property type="entry name" value="TPR"/>
    <property type="match status" value="4"/>
</dbReference>
<dbReference type="PANTHER" id="PTHR10098">
    <property type="entry name" value="RAPSYN-RELATED"/>
    <property type="match status" value="1"/>
</dbReference>
<dbReference type="PANTHER" id="PTHR10098:SF108">
    <property type="entry name" value="TETRATRICOPEPTIDE REPEAT PROTEIN 28"/>
    <property type="match status" value="1"/>
</dbReference>
<feature type="domain" description="CHAT" evidence="1">
    <location>
        <begin position="451"/>
        <end position="719"/>
    </location>
</feature>
<dbReference type="InterPro" id="IPR019734">
    <property type="entry name" value="TPR_rpt"/>
</dbReference>
<gene>
    <name evidence="3" type="ORF">D8I35_15710</name>
</gene>
<dbReference type="Pfam" id="PF17874">
    <property type="entry name" value="TPR_MalT"/>
    <property type="match status" value="1"/>
</dbReference>
<comment type="caution">
    <text evidence="3">The sequence shown here is derived from an EMBL/GenBank/DDBJ whole genome shotgun (WGS) entry which is preliminary data.</text>
</comment>
<dbReference type="Gene3D" id="1.25.40.10">
    <property type="entry name" value="Tetratricopeptide repeat domain"/>
    <property type="match status" value="2"/>
</dbReference>
<evidence type="ECO:0000313" key="4">
    <source>
        <dbReference type="Proteomes" id="UP000278006"/>
    </source>
</evidence>
<dbReference type="InterPro" id="IPR041617">
    <property type="entry name" value="TPR_MalT"/>
</dbReference>
<reference evidence="3 4" key="1">
    <citation type="submission" date="2018-10" db="EMBL/GenBank/DDBJ databases">
        <title>Draft genome of Cortibacter populi DSM10536.</title>
        <authorList>
            <person name="Bernier A.-M."/>
            <person name="Bernard K."/>
        </authorList>
    </citation>
    <scope>NUCLEOTIDE SEQUENCE [LARGE SCALE GENOMIC DNA]</scope>
    <source>
        <strain evidence="3 4">DSM 105136</strain>
    </source>
</reference>
<organism evidence="3 4">
    <name type="scientific">Corticibacter populi</name>
    <dbReference type="NCBI Taxonomy" id="1550736"/>
    <lineage>
        <taxon>Bacteria</taxon>
        <taxon>Pseudomonadati</taxon>
        <taxon>Pseudomonadota</taxon>
        <taxon>Betaproteobacteria</taxon>
        <taxon>Burkholderiales</taxon>
        <taxon>Comamonadaceae</taxon>
        <taxon>Corticibacter</taxon>
    </lineage>
</organism>
<evidence type="ECO:0000259" key="2">
    <source>
        <dbReference type="Pfam" id="PF17874"/>
    </source>
</evidence>
<feature type="domain" description="MalT-like TPR region" evidence="2">
    <location>
        <begin position="82"/>
        <end position="308"/>
    </location>
</feature>
<dbReference type="InterPro" id="IPR024983">
    <property type="entry name" value="CHAT_dom"/>
</dbReference>
<dbReference type="SUPFAM" id="SSF48452">
    <property type="entry name" value="TPR-like"/>
    <property type="match status" value="2"/>
</dbReference>
<protein>
    <submittedName>
        <fullName evidence="3">CHAT domain-containing protein</fullName>
    </submittedName>
</protein>
<evidence type="ECO:0000313" key="3">
    <source>
        <dbReference type="EMBL" id="RMX04236.1"/>
    </source>
</evidence>
<evidence type="ECO:0000259" key="1">
    <source>
        <dbReference type="Pfam" id="PF12770"/>
    </source>
</evidence>
<dbReference type="Proteomes" id="UP000278006">
    <property type="component" value="Unassembled WGS sequence"/>
</dbReference>
<dbReference type="OrthoDB" id="9771112at2"/>
<dbReference type="RefSeq" id="WP_122231024.1">
    <property type="nucleotide sequence ID" value="NZ_RDQO01000005.1"/>
</dbReference>
<accession>A0A3M6QMG5</accession>
<dbReference type="Pfam" id="PF12770">
    <property type="entry name" value="CHAT"/>
    <property type="match status" value="1"/>
</dbReference>
<dbReference type="InterPro" id="IPR011990">
    <property type="entry name" value="TPR-like_helical_dom_sf"/>
</dbReference>
<name>A0A3M6QMG5_9BURK</name>
<proteinExistence type="predicted"/>
<keyword evidence="4" id="KW-1185">Reference proteome</keyword>
<dbReference type="AlphaFoldDB" id="A0A3M6QMG5"/>
<dbReference type="EMBL" id="RDQO01000005">
    <property type="protein sequence ID" value="RMX04236.1"/>
    <property type="molecule type" value="Genomic_DNA"/>
</dbReference>